<dbReference type="AlphaFoldDB" id="A0A0P9IUQ7"/>
<dbReference type="Proteomes" id="UP000053890">
    <property type="component" value="Unassembled WGS sequence"/>
</dbReference>
<dbReference type="OrthoDB" id="2519410at2759"/>
<reference evidence="1 2" key="1">
    <citation type="journal article" date="2015" name="Front. Microbiol.">
        <title>Genome sequence of the plant growth promoting endophytic yeast Rhodotorula graminis WP1.</title>
        <authorList>
            <person name="Firrincieli A."/>
            <person name="Otillar R."/>
            <person name="Salamov A."/>
            <person name="Schmutz J."/>
            <person name="Khan Z."/>
            <person name="Redman R.S."/>
            <person name="Fleck N.D."/>
            <person name="Lindquist E."/>
            <person name="Grigoriev I.V."/>
            <person name="Doty S.L."/>
        </authorList>
    </citation>
    <scope>NUCLEOTIDE SEQUENCE [LARGE SCALE GENOMIC DNA]</scope>
    <source>
        <strain evidence="1 2">WP1</strain>
    </source>
</reference>
<evidence type="ECO:0000313" key="2">
    <source>
        <dbReference type="Proteomes" id="UP000053890"/>
    </source>
</evidence>
<dbReference type="EMBL" id="KQ474083">
    <property type="protein sequence ID" value="KPV73219.1"/>
    <property type="molecule type" value="Genomic_DNA"/>
</dbReference>
<dbReference type="RefSeq" id="XP_018269268.1">
    <property type="nucleotide sequence ID" value="XM_018414669.1"/>
</dbReference>
<name>A0A0P9IUQ7_RHOGW</name>
<keyword evidence="2" id="KW-1185">Reference proteome</keyword>
<evidence type="ECO:0008006" key="3">
    <source>
        <dbReference type="Google" id="ProtNLM"/>
    </source>
</evidence>
<gene>
    <name evidence="1" type="ORF">RHOBADRAFT_45787</name>
</gene>
<dbReference type="GeneID" id="28975117"/>
<accession>A0A0P9IUQ7</accession>
<organism evidence="1 2">
    <name type="scientific">Rhodotorula graminis (strain WP1)</name>
    <dbReference type="NCBI Taxonomy" id="578459"/>
    <lineage>
        <taxon>Eukaryota</taxon>
        <taxon>Fungi</taxon>
        <taxon>Dikarya</taxon>
        <taxon>Basidiomycota</taxon>
        <taxon>Pucciniomycotina</taxon>
        <taxon>Microbotryomycetes</taxon>
        <taxon>Sporidiobolales</taxon>
        <taxon>Sporidiobolaceae</taxon>
        <taxon>Rhodotorula</taxon>
    </lineage>
</organism>
<proteinExistence type="predicted"/>
<protein>
    <recommendedName>
        <fullName evidence="3">F-box domain-containing protein</fullName>
    </recommendedName>
</protein>
<sequence>MAPTLPLELQLFVIDLALPPLTRKSLAELSELMKTWTLVDRAWHAYLVAKVPVVPRLVLREDERDVAAFERFREVVEAAGRVVEHCELDMRRWKGEILEGHHLKNALRRYKTAWVDLPWTPCTWPLEHLAGLTRLSMNDDLHEEPPTLATSVNARLEHVALTCVDLADVDLSGAHIKSILFNKCYRIDSQIFSAGFPSLEVLGISCALSPSFVEANLEHIRQACAASNTVFTVIEAPEDDSAFDLEAWALSVGG</sequence>
<evidence type="ECO:0000313" key="1">
    <source>
        <dbReference type="EMBL" id="KPV73219.1"/>
    </source>
</evidence>